<dbReference type="InterPro" id="IPR013154">
    <property type="entry name" value="ADH-like_N"/>
</dbReference>
<dbReference type="InterPro" id="IPR011032">
    <property type="entry name" value="GroES-like_sf"/>
</dbReference>
<dbReference type="EMBL" id="JAVIJC010000004">
    <property type="protein sequence ID" value="MDX8491122.1"/>
    <property type="molecule type" value="Genomic_DNA"/>
</dbReference>
<evidence type="ECO:0000313" key="5">
    <source>
        <dbReference type="Proteomes" id="UP001271249"/>
    </source>
</evidence>
<dbReference type="PROSITE" id="PS01162">
    <property type="entry name" value="QOR_ZETA_CRYSTAL"/>
    <property type="match status" value="1"/>
</dbReference>
<dbReference type="SMART" id="SM00829">
    <property type="entry name" value="PKS_ER"/>
    <property type="match status" value="1"/>
</dbReference>
<dbReference type="Gene3D" id="3.90.180.10">
    <property type="entry name" value="Medium-chain alcohol dehydrogenases, catalytic domain"/>
    <property type="match status" value="1"/>
</dbReference>
<feature type="domain" description="Enoyl reductase (ER)" evidence="3">
    <location>
        <begin position="10"/>
        <end position="326"/>
    </location>
</feature>
<dbReference type="RefSeq" id="WP_320225190.1">
    <property type="nucleotide sequence ID" value="NZ_JAVIJC010000004.1"/>
</dbReference>
<dbReference type="Pfam" id="PF00107">
    <property type="entry name" value="ADH_zinc_N"/>
    <property type="match status" value="1"/>
</dbReference>
<proteinExistence type="predicted"/>
<dbReference type="SUPFAM" id="SSF51735">
    <property type="entry name" value="NAD(P)-binding Rossmann-fold domains"/>
    <property type="match status" value="1"/>
</dbReference>
<sequence length="332" mass="35724">MKVIEVTAYGESDVLALVDRPEPTPASDQVIIANHYAGVNFIDIAMRRGWYPFPAVPTPFVPGTEGAGMVLAIGSSVGDFKVGDRVAYMQNESAGLERAYSELIAIEADKVVPLPDDISFETAAAMTAQGMTTHYMLNEIRPVQPDMTVLVHAAAGGMGRNLVQWAKHLGAIVIGTCSTSKVDVVKRLGADCVIDYTRDDFVAAGRDFTNGRGVDLIIDGIGKTTLAGDLELVATRGNIVTYGLVSGEADPVNVHHLIHKSRAIHGCDLFDYIVDPKERRMRAAAVWQAIREGWLTPQISGVYSLGDAAAAQDQLIDRSNVGKIVIKIKPPR</sequence>
<dbReference type="Gene3D" id="3.40.50.720">
    <property type="entry name" value="NAD(P)-binding Rossmann-like Domain"/>
    <property type="match status" value="1"/>
</dbReference>
<dbReference type="InterPro" id="IPR036291">
    <property type="entry name" value="NAD(P)-bd_dom_sf"/>
</dbReference>
<comment type="caution">
    <text evidence="4">The sequence shown here is derived from an EMBL/GenBank/DDBJ whole genome shotgun (WGS) entry which is preliminary data.</text>
</comment>
<name>A0ABU4YZ96_9HYPH</name>
<dbReference type="InterPro" id="IPR002364">
    <property type="entry name" value="Quin_OxRdtase/zeta-crystal_CS"/>
</dbReference>
<accession>A0ABU4YZ96</accession>
<dbReference type="PANTHER" id="PTHR48106:SF13">
    <property type="entry name" value="QUINONE OXIDOREDUCTASE-RELATED"/>
    <property type="match status" value="1"/>
</dbReference>
<dbReference type="InterPro" id="IPR047618">
    <property type="entry name" value="QOR-like"/>
</dbReference>
<protein>
    <submittedName>
        <fullName evidence="4">Quinone oxidoreductase</fullName>
    </submittedName>
</protein>
<keyword evidence="1" id="KW-0521">NADP</keyword>
<keyword evidence="5" id="KW-1185">Reference proteome</keyword>
<dbReference type="Pfam" id="PF08240">
    <property type="entry name" value="ADH_N"/>
    <property type="match status" value="1"/>
</dbReference>
<evidence type="ECO:0000259" key="3">
    <source>
        <dbReference type="SMART" id="SM00829"/>
    </source>
</evidence>
<keyword evidence="2" id="KW-0560">Oxidoreductase</keyword>
<dbReference type="CDD" id="cd05286">
    <property type="entry name" value="QOR2"/>
    <property type="match status" value="1"/>
</dbReference>
<dbReference type="InterPro" id="IPR020843">
    <property type="entry name" value="ER"/>
</dbReference>
<dbReference type="PANTHER" id="PTHR48106">
    <property type="entry name" value="QUINONE OXIDOREDUCTASE PIG3-RELATED"/>
    <property type="match status" value="1"/>
</dbReference>
<reference evidence="4 5" key="1">
    <citation type="submission" date="2023-08" db="EMBL/GenBank/DDBJ databases">
        <title>Implementing the SeqCode for naming new Mesorhizobium species isolated from Vachellia karroo root nodules.</title>
        <authorList>
            <person name="Van Lill M."/>
        </authorList>
    </citation>
    <scope>NUCLEOTIDE SEQUENCE [LARGE SCALE GENOMIC DNA]</scope>
    <source>
        <strain evidence="4 5">VK22B</strain>
    </source>
</reference>
<organism evidence="4 5">
    <name type="scientific">Mesorhizobium captivum</name>
    <dbReference type="NCBI Taxonomy" id="3072319"/>
    <lineage>
        <taxon>Bacteria</taxon>
        <taxon>Pseudomonadati</taxon>
        <taxon>Pseudomonadota</taxon>
        <taxon>Alphaproteobacteria</taxon>
        <taxon>Hyphomicrobiales</taxon>
        <taxon>Phyllobacteriaceae</taxon>
        <taxon>Mesorhizobium</taxon>
    </lineage>
</organism>
<dbReference type="InterPro" id="IPR013149">
    <property type="entry name" value="ADH-like_C"/>
</dbReference>
<evidence type="ECO:0000256" key="2">
    <source>
        <dbReference type="ARBA" id="ARBA00023002"/>
    </source>
</evidence>
<dbReference type="SUPFAM" id="SSF50129">
    <property type="entry name" value="GroES-like"/>
    <property type="match status" value="1"/>
</dbReference>
<evidence type="ECO:0000313" key="4">
    <source>
        <dbReference type="EMBL" id="MDX8491122.1"/>
    </source>
</evidence>
<dbReference type="Proteomes" id="UP001271249">
    <property type="component" value="Unassembled WGS sequence"/>
</dbReference>
<gene>
    <name evidence="4" type="ORF">RFN29_05980</name>
</gene>
<evidence type="ECO:0000256" key="1">
    <source>
        <dbReference type="ARBA" id="ARBA00022857"/>
    </source>
</evidence>